<comment type="caution">
    <text evidence="3">The sequence shown here is derived from an EMBL/GenBank/DDBJ whole genome shotgun (WGS) entry which is preliminary data.</text>
</comment>
<feature type="region of interest" description="Disordered" evidence="1">
    <location>
        <begin position="1288"/>
        <end position="1307"/>
    </location>
</feature>
<evidence type="ECO:0000313" key="3">
    <source>
        <dbReference type="EMBL" id="KAF8561599.1"/>
    </source>
</evidence>
<feature type="region of interest" description="Disordered" evidence="1">
    <location>
        <begin position="1008"/>
        <end position="1063"/>
    </location>
</feature>
<feature type="domain" description="PWWP" evidence="2">
    <location>
        <begin position="833"/>
        <end position="916"/>
    </location>
</feature>
<feature type="compositionally biased region" description="Polar residues" evidence="1">
    <location>
        <begin position="615"/>
        <end position="627"/>
    </location>
</feature>
<feature type="compositionally biased region" description="Polar residues" evidence="1">
    <location>
        <begin position="1170"/>
        <end position="1206"/>
    </location>
</feature>
<feature type="region of interest" description="Disordered" evidence="1">
    <location>
        <begin position="782"/>
        <end position="808"/>
    </location>
</feature>
<evidence type="ECO:0000256" key="1">
    <source>
        <dbReference type="SAM" id="MobiDB-lite"/>
    </source>
</evidence>
<organism evidence="3 4">
    <name type="scientific">Paragonimus westermani</name>
    <dbReference type="NCBI Taxonomy" id="34504"/>
    <lineage>
        <taxon>Eukaryota</taxon>
        <taxon>Metazoa</taxon>
        <taxon>Spiralia</taxon>
        <taxon>Lophotrochozoa</taxon>
        <taxon>Platyhelminthes</taxon>
        <taxon>Trematoda</taxon>
        <taxon>Digenea</taxon>
        <taxon>Plagiorchiida</taxon>
        <taxon>Troglotremata</taxon>
        <taxon>Troglotrematidae</taxon>
        <taxon>Paragonimus</taxon>
    </lineage>
</organism>
<feature type="compositionally biased region" description="Polar residues" evidence="1">
    <location>
        <begin position="662"/>
        <end position="672"/>
    </location>
</feature>
<feature type="compositionally biased region" description="Polar residues" evidence="1">
    <location>
        <begin position="872"/>
        <end position="882"/>
    </location>
</feature>
<evidence type="ECO:0000313" key="4">
    <source>
        <dbReference type="Proteomes" id="UP000699462"/>
    </source>
</evidence>
<dbReference type="InterPro" id="IPR000313">
    <property type="entry name" value="PWWP_dom"/>
</dbReference>
<dbReference type="Gene3D" id="2.30.30.140">
    <property type="match status" value="1"/>
</dbReference>
<dbReference type="Proteomes" id="UP000699462">
    <property type="component" value="Unassembled WGS sequence"/>
</dbReference>
<feature type="region of interest" description="Disordered" evidence="1">
    <location>
        <begin position="606"/>
        <end position="672"/>
    </location>
</feature>
<dbReference type="EMBL" id="JTDF01021621">
    <property type="protein sequence ID" value="KAF8561599.1"/>
    <property type="molecule type" value="Genomic_DNA"/>
</dbReference>
<dbReference type="PROSITE" id="PS50812">
    <property type="entry name" value="PWWP"/>
    <property type="match status" value="1"/>
</dbReference>
<evidence type="ECO:0000259" key="2">
    <source>
        <dbReference type="PROSITE" id="PS50812"/>
    </source>
</evidence>
<feature type="region of interest" description="Disordered" evidence="1">
    <location>
        <begin position="937"/>
        <end position="960"/>
    </location>
</feature>
<protein>
    <recommendedName>
        <fullName evidence="2">PWWP domain-containing protein</fullName>
    </recommendedName>
</protein>
<accession>A0A8T0D138</accession>
<reference evidence="3 4" key="1">
    <citation type="submission" date="2019-07" db="EMBL/GenBank/DDBJ databases">
        <title>Annotation for the trematode Paragonimus westermani.</title>
        <authorList>
            <person name="Choi Y.-J."/>
        </authorList>
    </citation>
    <scope>NUCLEOTIDE SEQUENCE [LARGE SCALE GENOMIC DNA]</scope>
    <source>
        <strain evidence="3">180907_Pwestermani</strain>
    </source>
</reference>
<dbReference type="SUPFAM" id="SSF63748">
    <property type="entry name" value="Tudor/PWWP/MBT"/>
    <property type="match status" value="1"/>
</dbReference>
<feature type="compositionally biased region" description="Polar residues" evidence="1">
    <location>
        <begin position="432"/>
        <end position="444"/>
    </location>
</feature>
<name>A0A8T0D138_9TREM</name>
<gene>
    <name evidence="3" type="ORF">P879_06741</name>
</gene>
<feature type="region of interest" description="Disordered" evidence="1">
    <location>
        <begin position="1150"/>
        <end position="1232"/>
    </location>
</feature>
<feature type="compositionally biased region" description="Basic residues" evidence="1">
    <location>
        <begin position="1030"/>
        <end position="1050"/>
    </location>
</feature>
<dbReference type="OrthoDB" id="5964980at2759"/>
<sequence>MAAPLAPVTVPVNKGDSISVSVEEVTTDVISVKFNGGDKVFQGILLQVDPSFNQYGINPDRVRGAPFWSPVTTPTAGINLKTIPCSTERYSYKLEGQPSTLSVFQPEAIKRSNRNQPAPQLSRILRPRRFVCRKCKKAYHVEENGVELSSTALSFLAGRSNADSSAVTSDSEPLPVSSSVCGNGKLIRRNHFASSTNTENAQSIRHVTPSIIPKLTEDYGLSGRESEGDSNSDDALTPKSKRVQVKEKKPVGFVVTTADKSVLQTKRKIHSSDPIHRPKKIKRISRSESRNISIPKEITTMPSDPTGCEVVHTQSTVDHPIPSVGSHSHKPVHTIQSALVKSDDVQIRKNRIKAQYVSVATPFRFPPSRSSKPNLLSISQLTGTSREKAGMVQKRVVPPEEQRIDDNKTEPMKTTDSAPSRKKSHCPKSSLKKTCSNVDSSSPSARLHSRARVGQHDESQCLDSTSVQSVPEVPATTRQTMNPYDSSLSPLNSKSVKNEDSLIRRTSEVPDVNSVAHSSGSGPQITDPPEINHDFVVSPVQQSNDSSKISVISTCGRLKAIDYEKPKNRWIREARARRSQEERLSTVTSMSLSVVSTNLNASVCSAASSLPPCESDSSIPTPFSPLTISRLRSRSNDLGAHTNSSTVDSPSKMGNAPKRRSGPTTANNSDVNTMANVIAPELNEEALQASDAQLLSTHLSPRSTPLPDSSGSCLPVLKIKINRNRPLSNTDASKSAEYEVVEMQVSGYDAGCAISAGSGVPTAAKNDPVAVTPTDTPSGIFESKPEHSINGSWASSPSPSVSSSRRGMPFTDSVAPGLPVKRCKLSDGVVFRVGDLVWSKLSGWPSWPAQITSIHRIASDQLECDGEDDTPNDIQPKTSSPVPASKRPSYTACLHWFAWHQVSYIHCDKLFHFLQHYKRFDNKKKRGIFRQAVNEALQKSKEKQTAAPSSAEDSLDEQEDDVITNLTSDVSEAVVFPSSVAPSSCTHTVSEVLLEPHVPATVEPVEVKCTTENSSPPDSSSFPPPLPALHARRGLPSRGRVRGLRGRRGSSSHLGAPVRTSPRNLSTLLPTEIYNEFSYDFCGDNTSTLPAPTNAVSRGRGRGRARGRGKMFTVINKRSLTVQPDTGCLSIVTPPESIGTLKIVLSKTKVRQPVSVRRKKDNTVKKVGKTNGSVSASLLKQSDNVASKQNDSSSDTRQLQTNTATDSCKEAPVPGEGIGVSTAASQPSYGDPSADLLSQFPQVFPDLRASGILSDTVDIPTFSEDESEEEDAGRLIIDPDVMASVNASGSSARETTTSLTQLTRTNPTESRKDCYNVQYFSAMRSSDAPQSHLSAPFDTTSCVDRLSDPRLPSSVCVPESNTQTTVPVRVSFPAPHLAGPTAPCRSIPVPAVQPLTHLLHPSPHQLLTRDTFDPTHRLTYFQPSSHKSVPVTASNSNVPYMTTDYSTL</sequence>
<feature type="region of interest" description="Disordered" evidence="1">
    <location>
        <begin position="863"/>
        <end position="886"/>
    </location>
</feature>
<keyword evidence="4" id="KW-1185">Reference proteome</keyword>
<feature type="region of interest" description="Disordered" evidence="1">
    <location>
        <begin position="219"/>
        <end position="244"/>
    </location>
</feature>
<feature type="compositionally biased region" description="Basic and acidic residues" evidence="1">
    <location>
        <begin position="397"/>
        <end position="413"/>
    </location>
</feature>
<feature type="compositionally biased region" description="Low complexity" evidence="1">
    <location>
        <begin position="1295"/>
        <end position="1307"/>
    </location>
</feature>
<dbReference type="Pfam" id="PF00855">
    <property type="entry name" value="PWWP"/>
    <property type="match status" value="1"/>
</dbReference>
<feature type="region of interest" description="Disordered" evidence="1">
    <location>
        <begin position="382"/>
        <end position="498"/>
    </location>
</feature>
<proteinExistence type="predicted"/>
<feature type="compositionally biased region" description="Low complexity" evidence="1">
    <location>
        <begin position="795"/>
        <end position="804"/>
    </location>
</feature>
<feature type="compositionally biased region" description="Polar residues" evidence="1">
    <location>
        <begin position="476"/>
        <end position="495"/>
    </location>
</feature>